<evidence type="ECO:0000256" key="1">
    <source>
        <dbReference type="ARBA" id="ARBA00004167"/>
    </source>
</evidence>
<protein>
    <submittedName>
        <fullName evidence="7">LRR receptor-like serine/threonine-protein kinase</fullName>
    </submittedName>
</protein>
<keyword evidence="2" id="KW-0812">Transmembrane</keyword>
<dbReference type="PANTHER" id="PTHR45631">
    <property type="entry name" value="OS07G0107800 PROTEIN-RELATED"/>
    <property type="match status" value="1"/>
</dbReference>
<proteinExistence type="predicted"/>
<comment type="caution">
    <text evidence="7">The sequence shown here is derived from an EMBL/GenBank/DDBJ whole genome shotgun (WGS) entry which is preliminary data.</text>
</comment>
<reference evidence="7 8" key="1">
    <citation type="submission" date="2024-04" db="EMBL/GenBank/DDBJ databases">
        <title>Genome assembly C_amara_ONT_v2.</title>
        <authorList>
            <person name="Yant L."/>
            <person name="Moore C."/>
            <person name="Slenker M."/>
        </authorList>
    </citation>
    <scope>NUCLEOTIDE SEQUENCE [LARGE SCALE GENOMIC DNA]</scope>
    <source>
        <tissue evidence="7">Leaf</tissue>
    </source>
</reference>
<sequence length="264" mass="30267">MYGNYDGENGSPEFDLFLGGNIWSTVKLNETSIVVTKEVVYLSQSENIYVCLGNKGKGSPFMSILELRFLGNDNTTYESPNGVLFFSRRWDFSSLPDSHVRYGEDVFDRIWVSRNFDYCREINTTLPVMSDNNSYNLSSLVMSTAITPRNTTQSIIMKLEGSDPTVRYFAYMHFAEVEDLSLRPNETREFEIRMKGVSIANFTPKYLQTDTFVLHPESETNIEFSLVRTPKSTLPPIINALEIYIANSSRNLSLTKRMMTRLRV</sequence>
<evidence type="ECO:0000256" key="3">
    <source>
        <dbReference type="ARBA" id="ARBA00022729"/>
    </source>
</evidence>
<name>A0ABD1AMF0_CARAN</name>
<evidence type="ECO:0000256" key="2">
    <source>
        <dbReference type="ARBA" id="ARBA00022692"/>
    </source>
</evidence>
<comment type="subcellular location">
    <subcellularLocation>
        <location evidence="1">Membrane</location>
        <topology evidence="1">Single-pass membrane protein</topology>
    </subcellularLocation>
</comment>
<feature type="domain" description="Malectin-like" evidence="6">
    <location>
        <begin position="1"/>
        <end position="244"/>
    </location>
</feature>
<keyword evidence="4" id="KW-1133">Transmembrane helix</keyword>
<evidence type="ECO:0000313" key="7">
    <source>
        <dbReference type="EMBL" id="KAL1204474.1"/>
    </source>
</evidence>
<keyword evidence="3" id="KW-0732">Signal</keyword>
<dbReference type="InterPro" id="IPR024788">
    <property type="entry name" value="Malectin-like_Carb-bd_dom"/>
</dbReference>
<accession>A0ABD1AMF0</accession>
<organism evidence="7 8">
    <name type="scientific">Cardamine amara subsp. amara</name>
    <dbReference type="NCBI Taxonomy" id="228776"/>
    <lineage>
        <taxon>Eukaryota</taxon>
        <taxon>Viridiplantae</taxon>
        <taxon>Streptophyta</taxon>
        <taxon>Embryophyta</taxon>
        <taxon>Tracheophyta</taxon>
        <taxon>Spermatophyta</taxon>
        <taxon>Magnoliopsida</taxon>
        <taxon>eudicotyledons</taxon>
        <taxon>Gunneridae</taxon>
        <taxon>Pentapetalae</taxon>
        <taxon>rosids</taxon>
        <taxon>malvids</taxon>
        <taxon>Brassicales</taxon>
        <taxon>Brassicaceae</taxon>
        <taxon>Cardamineae</taxon>
        <taxon>Cardamine</taxon>
    </lineage>
</organism>
<keyword evidence="8" id="KW-1185">Reference proteome</keyword>
<evidence type="ECO:0000256" key="4">
    <source>
        <dbReference type="ARBA" id="ARBA00022989"/>
    </source>
</evidence>
<dbReference type="Proteomes" id="UP001558713">
    <property type="component" value="Unassembled WGS sequence"/>
</dbReference>
<dbReference type="EMBL" id="JBANAX010000535">
    <property type="protein sequence ID" value="KAL1204474.1"/>
    <property type="molecule type" value="Genomic_DNA"/>
</dbReference>
<gene>
    <name evidence="7" type="ORF">V5N11_017794</name>
</gene>
<evidence type="ECO:0000259" key="6">
    <source>
        <dbReference type="Pfam" id="PF12819"/>
    </source>
</evidence>
<dbReference type="AlphaFoldDB" id="A0ABD1AMF0"/>
<dbReference type="GO" id="GO:0016020">
    <property type="term" value="C:membrane"/>
    <property type="evidence" value="ECO:0007669"/>
    <property type="project" value="UniProtKB-SubCell"/>
</dbReference>
<evidence type="ECO:0000313" key="8">
    <source>
        <dbReference type="Proteomes" id="UP001558713"/>
    </source>
</evidence>
<keyword evidence="5" id="KW-0472">Membrane</keyword>
<dbReference type="Pfam" id="PF12819">
    <property type="entry name" value="Malectin_like"/>
    <property type="match status" value="1"/>
</dbReference>
<dbReference type="PANTHER" id="PTHR45631:SF197">
    <property type="entry name" value="TYROSINE KINASE FAMILY PROTEIN"/>
    <property type="match status" value="1"/>
</dbReference>
<evidence type="ECO:0000256" key="5">
    <source>
        <dbReference type="ARBA" id="ARBA00023136"/>
    </source>
</evidence>